<feature type="binding site" evidence="7">
    <location>
        <position position="50"/>
    </location>
    <ligand>
        <name>S-adenosyl-L-methionine</name>
        <dbReference type="ChEBI" id="CHEBI:59789"/>
    </ligand>
</feature>
<comment type="caution">
    <text evidence="7">Lacks conserved residue(s) required for the propagation of feature annotation.</text>
</comment>
<dbReference type="HAMAP" id="MF_01057">
    <property type="entry name" value="tRNA_methyltr_TrmB"/>
    <property type="match status" value="1"/>
</dbReference>
<evidence type="ECO:0000256" key="6">
    <source>
        <dbReference type="ARBA" id="ARBA00022694"/>
    </source>
</evidence>
<evidence type="ECO:0000313" key="9">
    <source>
        <dbReference type="Proteomes" id="UP000320948"/>
    </source>
</evidence>
<comment type="pathway">
    <text evidence="7">tRNA modification; N(7)-methylguanine-tRNA biosynthesis.</text>
</comment>
<dbReference type="Gene3D" id="3.40.50.150">
    <property type="entry name" value="Vaccinia Virus protein VP39"/>
    <property type="match status" value="1"/>
</dbReference>
<feature type="binding site" evidence="7">
    <location>
        <position position="162"/>
    </location>
    <ligand>
        <name>substrate</name>
    </ligand>
</feature>
<keyword evidence="3 7" id="KW-0489">Methyltransferase</keyword>
<dbReference type="PANTHER" id="PTHR23417">
    <property type="entry name" value="3-DEOXY-D-MANNO-OCTULOSONIC-ACID TRANSFERASE/TRNA GUANINE-N 7 - -METHYLTRANSFERASE"/>
    <property type="match status" value="1"/>
</dbReference>
<sequence length="247" mass="27528">MSIPHPRPIITTGRLATRMSEQEQAELKSLLQAWAPDTAFVSDRKQLEVELGMGNGMALYERAKANPAMNFIGSEIYLNGLQTLLKALQKNPLPNVRIYPEDSRTLFTSGLLQPASLARVLILFPDPWPKSSHHKRRIVQPELVETIKQHLVKNGELWVVSDWPSYAYHTIATLHPIKGLQLEQTVRAAADCKPSARLADGGEAGGEAALGPQLLMQAPVWWQPTKYQEKAQIAGRNPWFIKAIKTA</sequence>
<comment type="similarity">
    <text evidence="7">Belongs to the class I-like SAM-binding methyltransferase superfamily. TrmB family.</text>
</comment>
<dbReference type="PANTHER" id="PTHR23417:SF14">
    <property type="entry name" value="PENTACOTRIPEPTIDE-REPEAT REGION OF PRORP DOMAIN-CONTAINING PROTEIN"/>
    <property type="match status" value="1"/>
</dbReference>
<feature type="binding site" evidence="7">
    <location>
        <position position="126"/>
    </location>
    <ligand>
        <name>S-adenosyl-L-methionine</name>
        <dbReference type="ChEBI" id="CHEBI:59789"/>
    </ligand>
</feature>
<evidence type="ECO:0000256" key="3">
    <source>
        <dbReference type="ARBA" id="ARBA00022603"/>
    </source>
</evidence>
<dbReference type="InterPro" id="IPR003358">
    <property type="entry name" value="tRNA_(Gua-N-7)_MeTrfase_Trmb"/>
</dbReference>
<dbReference type="EMBL" id="VAFM01000001">
    <property type="protein sequence ID" value="TKW61949.1"/>
    <property type="molecule type" value="Genomic_DNA"/>
</dbReference>
<comment type="catalytic activity">
    <reaction evidence="1 7">
        <text>guanosine(46) in tRNA + S-adenosyl-L-methionine = N(7)-methylguanosine(46) in tRNA + S-adenosyl-L-homocysteine</text>
        <dbReference type="Rhea" id="RHEA:42708"/>
        <dbReference type="Rhea" id="RHEA-COMP:10188"/>
        <dbReference type="Rhea" id="RHEA-COMP:10189"/>
        <dbReference type="ChEBI" id="CHEBI:57856"/>
        <dbReference type="ChEBI" id="CHEBI:59789"/>
        <dbReference type="ChEBI" id="CHEBI:74269"/>
        <dbReference type="ChEBI" id="CHEBI:74480"/>
        <dbReference type="EC" id="2.1.1.33"/>
    </reaction>
</comment>
<dbReference type="PROSITE" id="PS51625">
    <property type="entry name" value="SAM_MT_TRMB"/>
    <property type="match status" value="1"/>
</dbReference>
<evidence type="ECO:0000256" key="2">
    <source>
        <dbReference type="ARBA" id="ARBA00003015"/>
    </source>
</evidence>
<accession>A0A6N4RF75</accession>
<evidence type="ECO:0000256" key="4">
    <source>
        <dbReference type="ARBA" id="ARBA00022679"/>
    </source>
</evidence>
<dbReference type="GO" id="GO:0043527">
    <property type="term" value="C:tRNA methyltransferase complex"/>
    <property type="evidence" value="ECO:0007669"/>
    <property type="project" value="TreeGrafter"/>
</dbReference>
<dbReference type="SUPFAM" id="SSF53335">
    <property type="entry name" value="S-adenosyl-L-methionine-dependent methyltransferases"/>
    <property type="match status" value="1"/>
</dbReference>
<feature type="binding site" evidence="7">
    <location>
        <position position="102"/>
    </location>
    <ligand>
        <name>S-adenosyl-L-methionine</name>
        <dbReference type="ChEBI" id="CHEBI:59789"/>
    </ligand>
</feature>
<gene>
    <name evidence="7" type="primary">trmB</name>
    <name evidence="8" type="ORF">DI628_04825</name>
</gene>
<evidence type="ECO:0000256" key="7">
    <source>
        <dbReference type="HAMAP-Rule" id="MF_01057"/>
    </source>
</evidence>
<protein>
    <recommendedName>
        <fullName evidence="7">tRNA (guanine-N(7)-)-methyltransferase</fullName>
        <ecNumber evidence="7">2.1.1.33</ecNumber>
    </recommendedName>
    <alternativeName>
        <fullName evidence="7">tRNA (guanine(46)-N(7))-methyltransferase</fullName>
    </alternativeName>
    <alternativeName>
        <fullName evidence="7">tRNA(m7G46)-methyltransferase</fullName>
    </alternativeName>
</protein>
<reference evidence="8 9" key="1">
    <citation type="journal article" date="2017" name="Nat. Commun.">
        <title>In situ click chemistry generation of cyclooxygenase-2 inhibitors.</title>
        <authorList>
            <person name="Bhardwaj A."/>
            <person name="Kaur J."/>
            <person name="Wuest M."/>
            <person name="Wuest F."/>
        </authorList>
    </citation>
    <scope>NUCLEOTIDE SEQUENCE [LARGE SCALE GENOMIC DNA]</scope>
    <source>
        <strain evidence="8">S2_018_000_R2_106</strain>
    </source>
</reference>
<comment type="function">
    <text evidence="2 7">Catalyzes the formation of N(7)-methylguanine at position 46 (m7G46) in tRNA.</text>
</comment>
<comment type="caution">
    <text evidence="8">The sequence shown here is derived from an EMBL/GenBank/DDBJ whole genome shotgun (WGS) entry which is preliminary data.</text>
</comment>
<evidence type="ECO:0000256" key="5">
    <source>
        <dbReference type="ARBA" id="ARBA00022691"/>
    </source>
</evidence>
<feature type="binding site" evidence="7">
    <location>
        <position position="75"/>
    </location>
    <ligand>
        <name>S-adenosyl-L-methionine</name>
        <dbReference type="ChEBI" id="CHEBI:59789"/>
    </ligand>
</feature>
<keyword evidence="4 7" id="KW-0808">Transferase</keyword>
<feature type="binding site" evidence="7">
    <location>
        <position position="130"/>
    </location>
    <ligand>
        <name>substrate</name>
    </ligand>
</feature>
<dbReference type="EC" id="2.1.1.33" evidence="7"/>
<dbReference type="UniPathway" id="UPA00989"/>
<dbReference type="AlphaFoldDB" id="A0A6N4RF75"/>
<keyword evidence="5 7" id="KW-0949">S-adenosyl-L-methionine</keyword>
<keyword evidence="6 7" id="KW-0819">tRNA processing</keyword>
<evidence type="ECO:0000313" key="8">
    <source>
        <dbReference type="EMBL" id="TKW61949.1"/>
    </source>
</evidence>
<dbReference type="GO" id="GO:0008176">
    <property type="term" value="F:tRNA (guanine(46)-N7)-methyltransferase activity"/>
    <property type="evidence" value="ECO:0007669"/>
    <property type="project" value="UniProtKB-UniRule"/>
</dbReference>
<dbReference type="Pfam" id="PF02390">
    <property type="entry name" value="Methyltransf_4"/>
    <property type="match status" value="1"/>
</dbReference>
<dbReference type="InterPro" id="IPR055361">
    <property type="entry name" value="tRNA_methyltr_TrmB_bact"/>
</dbReference>
<name>A0A6N4RF75_BLAVI</name>
<organism evidence="8 9">
    <name type="scientific">Blastochloris viridis</name>
    <name type="common">Rhodopseudomonas viridis</name>
    <dbReference type="NCBI Taxonomy" id="1079"/>
    <lineage>
        <taxon>Bacteria</taxon>
        <taxon>Pseudomonadati</taxon>
        <taxon>Pseudomonadota</taxon>
        <taxon>Alphaproteobacteria</taxon>
        <taxon>Hyphomicrobiales</taxon>
        <taxon>Blastochloridaceae</taxon>
        <taxon>Blastochloris</taxon>
    </lineage>
</organism>
<dbReference type="Proteomes" id="UP000320948">
    <property type="component" value="Unassembled WGS sequence"/>
</dbReference>
<proteinExistence type="inferred from homology"/>
<evidence type="ECO:0000256" key="1">
    <source>
        <dbReference type="ARBA" id="ARBA00000142"/>
    </source>
</evidence>
<dbReference type="InterPro" id="IPR029063">
    <property type="entry name" value="SAM-dependent_MTases_sf"/>
</dbReference>